<comment type="caution">
    <text evidence="1">The sequence shown here is derived from an EMBL/GenBank/DDBJ whole genome shotgun (WGS) entry which is preliminary data.</text>
</comment>
<accession>A0A1R1E641</accession>
<protein>
    <submittedName>
        <fullName evidence="1">Uncharacterized protein</fullName>
    </submittedName>
</protein>
<keyword evidence="2" id="KW-1185">Reference proteome</keyword>
<name>A0A1R1E641_9BACL</name>
<dbReference type="EMBL" id="MRTP01000018">
    <property type="protein sequence ID" value="OMF47285.1"/>
    <property type="molecule type" value="Genomic_DNA"/>
</dbReference>
<dbReference type="AlphaFoldDB" id="A0A1R1E641"/>
<reference evidence="1 2" key="1">
    <citation type="submission" date="2016-11" db="EMBL/GenBank/DDBJ databases">
        <title>Paenibacillus species isolates.</title>
        <authorList>
            <person name="Beno S.M."/>
        </authorList>
    </citation>
    <scope>NUCLEOTIDE SEQUENCE [LARGE SCALE GENOMIC DNA]</scope>
    <source>
        <strain evidence="1 2">FSL R5-0378</strain>
    </source>
</reference>
<dbReference type="Proteomes" id="UP000187172">
    <property type="component" value="Unassembled WGS sequence"/>
</dbReference>
<evidence type="ECO:0000313" key="1">
    <source>
        <dbReference type="EMBL" id="OMF47285.1"/>
    </source>
</evidence>
<evidence type="ECO:0000313" key="2">
    <source>
        <dbReference type="Proteomes" id="UP000187172"/>
    </source>
</evidence>
<sequence length="63" mass="7133">MWDKLKDGLTSRHLTCTSCNSKIKEGERFTANITMPSERDMLISRLDNAIARTANSVLCEKCQ</sequence>
<organism evidence="1 2">
    <name type="scientific">Paenibacillus rhizosphaerae</name>
    <dbReference type="NCBI Taxonomy" id="297318"/>
    <lineage>
        <taxon>Bacteria</taxon>
        <taxon>Bacillati</taxon>
        <taxon>Bacillota</taxon>
        <taxon>Bacilli</taxon>
        <taxon>Bacillales</taxon>
        <taxon>Paenibacillaceae</taxon>
        <taxon>Paenibacillus</taxon>
    </lineage>
</organism>
<proteinExistence type="predicted"/>
<gene>
    <name evidence="1" type="ORF">BK138_32125</name>
</gene>